<dbReference type="OrthoDB" id="2396949at2759"/>
<accession>A0A397S0P1</accession>
<protein>
    <submittedName>
        <fullName evidence="1">Uncharacterized protein</fullName>
    </submittedName>
</protein>
<evidence type="ECO:0000313" key="2">
    <source>
        <dbReference type="Proteomes" id="UP000265703"/>
    </source>
</evidence>
<dbReference type="AlphaFoldDB" id="A0A397S0P1"/>
<sequence>MLRLSAISERICNEFNVEEAWKVVDLVAYTSTLKIGYVPTIQLWVAYMLEKFRSRCLFGWRMVDFLQNAGMVISIIEPIPKPNENVTSLSQVVKVNSATVKAEEISEITNTDILDHETAEFLENKPRKTLEEMRSLDRHHIFRAYR</sequence>
<dbReference type="EMBL" id="QKYT01001546">
    <property type="protein sequence ID" value="RIA79112.1"/>
    <property type="molecule type" value="Genomic_DNA"/>
</dbReference>
<name>A0A397S0P1_9GLOM</name>
<reference evidence="1 2" key="1">
    <citation type="submission" date="2018-06" db="EMBL/GenBank/DDBJ databases">
        <title>Comparative genomics reveals the genomic features of Rhizophagus irregularis, R. cerebriforme, R. diaphanum and Gigaspora rosea, and their symbiotic lifestyle signature.</title>
        <authorList>
            <person name="Morin E."/>
            <person name="San Clemente H."/>
            <person name="Chen E.C.H."/>
            <person name="De La Providencia I."/>
            <person name="Hainaut M."/>
            <person name="Kuo A."/>
            <person name="Kohler A."/>
            <person name="Murat C."/>
            <person name="Tang N."/>
            <person name="Roy S."/>
            <person name="Loubradou J."/>
            <person name="Henrissat B."/>
            <person name="Grigoriev I.V."/>
            <person name="Corradi N."/>
            <person name="Roux C."/>
            <person name="Martin F.M."/>
        </authorList>
    </citation>
    <scope>NUCLEOTIDE SEQUENCE [LARGE SCALE GENOMIC DNA]</scope>
    <source>
        <strain evidence="1 2">DAOM 227022</strain>
    </source>
</reference>
<gene>
    <name evidence="1" type="ORF">C1645_841495</name>
</gene>
<dbReference type="Proteomes" id="UP000265703">
    <property type="component" value="Unassembled WGS sequence"/>
</dbReference>
<comment type="caution">
    <text evidence="1">The sequence shown here is derived from an EMBL/GenBank/DDBJ whole genome shotgun (WGS) entry which is preliminary data.</text>
</comment>
<proteinExistence type="predicted"/>
<organism evidence="1 2">
    <name type="scientific">Glomus cerebriforme</name>
    <dbReference type="NCBI Taxonomy" id="658196"/>
    <lineage>
        <taxon>Eukaryota</taxon>
        <taxon>Fungi</taxon>
        <taxon>Fungi incertae sedis</taxon>
        <taxon>Mucoromycota</taxon>
        <taxon>Glomeromycotina</taxon>
        <taxon>Glomeromycetes</taxon>
        <taxon>Glomerales</taxon>
        <taxon>Glomeraceae</taxon>
        <taxon>Glomus</taxon>
    </lineage>
</organism>
<dbReference type="STRING" id="658196.A0A397S0P1"/>
<keyword evidence="2" id="KW-1185">Reference proteome</keyword>
<evidence type="ECO:0000313" key="1">
    <source>
        <dbReference type="EMBL" id="RIA79112.1"/>
    </source>
</evidence>